<keyword evidence="1" id="KW-1133">Transmembrane helix</keyword>
<evidence type="ECO:0000313" key="3">
    <source>
        <dbReference type="Proteomes" id="UP000296049"/>
    </source>
</evidence>
<feature type="transmembrane region" description="Helical" evidence="1">
    <location>
        <begin position="52"/>
        <end position="72"/>
    </location>
</feature>
<dbReference type="Proteomes" id="UP000296049">
    <property type="component" value="Unassembled WGS sequence"/>
</dbReference>
<keyword evidence="1" id="KW-0812">Transmembrane</keyword>
<name>R0JBE1_ANAPL</name>
<reference evidence="3" key="1">
    <citation type="journal article" date="2013" name="Nat. Genet.">
        <title>The duck genome and transcriptome provide insight into an avian influenza virus reservoir species.</title>
        <authorList>
            <person name="Huang Y."/>
            <person name="Li Y."/>
            <person name="Burt D.W."/>
            <person name="Chen H."/>
            <person name="Zhang Y."/>
            <person name="Qian W."/>
            <person name="Kim H."/>
            <person name="Gan S."/>
            <person name="Zhao Y."/>
            <person name="Li J."/>
            <person name="Yi K."/>
            <person name="Feng H."/>
            <person name="Zhu P."/>
            <person name="Li B."/>
            <person name="Liu Q."/>
            <person name="Fairley S."/>
            <person name="Magor K.E."/>
            <person name="Du Z."/>
            <person name="Hu X."/>
            <person name="Goodman L."/>
            <person name="Tafer H."/>
            <person name="Vignal A."/>
            <person name="Lee T."/>
            <person name="Kim K.W."/>
            <person name="Sheng Z."/>
            <person name="An Y."/>
            <person name="Searle S."/>
            <person name="Herrero J."/>
            <person name="Groenen M.A."/>
            <person name="Crooijmans R.P."/>
            <person name="Faraut T."/>
            <person name="Cai Q."/>
            <person name="Webster R.G."/>
            <person name="Aldridge J.R."/>
            <person name="Warren W.C."/>
            <person name="Bartschat S."/>
            <person name="Kehr S."/>
            <person name="Marz M."/>
            <person name="Stadler P.F."/>
            <person name="Smith J."/>
            <person name="Kraus R.H."/>
            <person name="Zhao Y."/>
            <person name="Ren L."/>
            <person name="Fei J."/>
            <person name="Morisson M."/>
            <person name="Kaiser P."/>
            <person name="Griffin D.K."/>
            <person name="Rao M."/>
            <person name="Pitel F."/>
            <person name="Wang J."/>
            <person name="Li N."/>
        </authorList>
    </citation>
    <scope>NUCLEOTIDE SEQUENCE [LARGE SCALE GENOMIC DNA]</scope>
</reference>
<evidence type="ECO:0000313" key="2">
    <source>
        <dbReference type="EMBL" id="EOA94291.1"/>
    </source>
</evidence>
<keyword evidence="3" id="KW-1185">Reference proteome</keyword>
<dbReference type="EMBL" id="KB744888">
    <property type="protein sequence ID" value="EOA94291.1"/>
    <property type="molecule type" value="Genomic_DNA"/>
</dbReference>
<protein>
    <submittedName>
        <fullName evidence="2">Uncharacterized protein</fullName>
    </submittedName>
</protein>
<dbReference type="AlphaFoldDB" id="R0JBE1"/>
<keyword evidence="1" id="KW-0472">Membrane</keyword>
<evidence type="ECO:0000256" key="1">
    <source>
        <dbReference type="SAM" id="Phobius"/>
    </source>
</evidence>
<organism evidence="2 3">
    <name type="scientific">Anas platyrhynchos</name>
    <name type="common">Mallard</name>
    <name type="synonym">Anas boschas</name>
    <dbReference type="NCBI Taxonomy" id="8839"/>
    <lineage>
        <taxon>Eukaryota</taxon>
        <taxon>Metazoa</taxon>
        <taxon>Chordata</taxon>
        <taxon>Craniata</taxon>
        <taxon>Vertebrata</taxon>
        <taxon>Euteleostomi</taxon>
        <taxon>Archelosauria</taxon>
        <taxon>Archosauria</taxon>
        <taxon>Dinosauria</taxon>
        <taxon>Saurischia</taxon>
        <taxon>Theropoda</taxon>
        <taxon>Coelurosauria</taxon>
        <taxon>Aves</taxon>
        <taxon>Neognathae</taxon>
        <taxon>Galloanserae</taxon>
        <taxon>Anseriformes</taxon>
        <taxon>Anatidae</taxon>
        <taxon>Anatinae</taxon>
        <taxon>Anas</taxon>
    </lineage>
</organism>
<feature type="transmembrane region" description="Helical" evidence="1">
    <location>
        <begin position="20"/>
        <end position="40"/>
    </location>
</feature>
<proteinExistence type="predicted"/>
<sequence>MMFIGQASQKYLKMTAVQSLLLRCYLHLWYTCSSSFASLLPPDLLPPQDVSAPGIAGVLLHAIVSGVLFGVVEAVWPTRCYKVGAGSAPGPPCHQVPGAWCSCAPPGVVCGPVTISTSTFFDGLLVTGLYTSTSVQASQSVGGSSAFGFGGTLVQTEHWRCKRSPCAPPAPALGMWFGASRGSVLASFRA</sequence>
<accession>R0JBE1</accession>
<gene>
    <name evidence="2" type="ORF">Anapl_17470</name>
</gene>